<dbReference type="EMBL" id="CAJRGZ010000015">
    <property type="protein sequence ID" value="CAG5140192.1"/>
    <property type="molecule type" value="Genomic_DNA"/>
</dbReference>
<name>A0A8J2N0G4_9PLEO</name>
<comment type="caution">
    <text evidence="1">The sequence shown here is derived from an EMBL/GenBank/DDBJ whole genome shotgun (WGS) entry which is preliminary data.</text>
</comment>
<evidence type="ECO:0000313" key="2">
    <source>
        <dbReference type="Proteomes" id="UP000676310"/>
    </source>
</evidence>
<reference evidence="1" key="1">
    <citation type="submission" date="2021-05" db="EMBL/GenBank/DDBJ databases">
        <authorList>
            <person name="Stam R."/>
        </authorList>
    </citation>
    <scope>NUCLEOTIDE SEQUENCE</scope>
    <source>
        <strain evidence="1">CS162</strain>
    </source>
</reference>
<accession>A0A8J2N0G4</accession>
<dbReference type="GeneID" id="67018451"/>
<evidence type="ECO:0000313" key="1">
    <source>
        <dbReference type="EMBL" id="CAG5140192.1"/>
    </source>
</evidence>
<proteinExistence type="predicted"/>
<gene>
    <name evidence="1" type="ORF">ALTATR162_LOCUS655</name>
</gene>
<sequence>MEVRQNKRAKLDDGIGGELSHNVRYGQGRSPLINKKLLLPDEAGEIDEDLKTARHQKDTIEGGGKGFGRPVQNLEEGHNGIRADFEQLYAIGASEMFLLGKAGSGPPVMLMKLSYVLAQKIDNQISAGRAYRRAKDTSTLELDRALRNNKLMENYLLERMRGMLKLKRDRKPTPEENQVAFRMRQEAQNLEKAKTIFETEKARLVRNVELAREAWENAALPAEEVSQHLFVQRRLIDEPSPFESLTEHCRWTENCGSDCKSDEAEVAYAWDRWGYATILCNGYEYCCKKKYPVPLSKCHWDGKGDCAQNMCATLEVTLWINMRGDTDDSGSCNWRRHKSLCCTPSADAPEQSVCDTDICADGESLCDDSAGDAVSSVTRRALSVGDSGDDDIDDNESEYFGELDKTRPGEPREFAIKMAAAGTLV</sequence>
<dbReference type="AlphaFoldDB" id="A0A8J2N0G4"/>
<dbReference type="Proteomes" id="UP000676310">
    <property type="component" value="Unassembled WGS sequence"/>
</dbReference>
<dbReference type="RefSeq" id="XP_043164184.1">
    <property type="nucleotide sequence ID" value="XM_043308249.1"/>
</dbReference>
<dbReference type="OrthoDB" id="3689526at2759"/>
<protein>
    <submittedName>
        <fullName evidence="1">Uncharacterized protein</fullName>
    </submittedName>
</protein>
<keyword evidence="2" id="KW-1185">Reference proteome</keyword>
<organism evidence="1 2">
    <name type="scientific">Alternaria atra</name>
    <dbReference type="NCBI Taxonomy" id="119953"/>
    <lineage>
        <taxon>Eukaryota</taxon>
        <taxon>Fungi</taxon>
        <taxon>Dikarya</taxon>
        <taxon>Ascomycota</taxon>
        <taxon>Pezizomycotina</taxon>
        <taxon>Dothideomycetes</taxon>
        <taxon>Pleosporomycetidae</taxon>
        <taxon>Pleosporales</taxon>
        <taxon>Pleosporineae</taxon>
        <taxon>Pleosporaceae</taxon>
        <taxon>Alternaria</taxon>
        <taxon>Alternaria sect. Ulocladioides</taxon>
    </lineage>
</organism>